<protein>
    <submittedName>
        <fullName evidence="1">Uncharacterized protein</fullName>
    </submittedName>
</protein>
<accession>A0ACD0NW75</accession>
<dbReference type="EMBL" id="KZ819966">
    <property type="protein sequence ID" value="PWN50123.1"/>
    <property type="molecule type" value="Genomic_DNA"/>
</dbReference>
<proteinExistence type="predicted"/>
<sequence length="409" mass="44670">MGQGALSSAPDEATLRAGLHRRGLVGALMFWHGDFRRTWTATLLMITFALLFSYIALRRMVRSGSSKQIRSLWQISTDLAQDNMIDYSELDLESDEYESEDEDDSSVTGLSSDTKMSHALRRALRKDHNSVSKRSSLIMITSSDPLSSLSTRPIQIELEGSKVKSLSPLNPLSGASTVTYGTPPNEAPSNPIVKRSLSASSSGSIGRRRRESGRLLVGSSSSRGNSASPSPARSADGSRPQRPPRTRPVDVKNRSQVVQPLQAASPLTRSTTEDGWTDDVGLGEEGKENTSTPSISTERSFALPAESDDVEFRRGRLVTRDVEGADGRYEAGKRPQFPRLSSILKREAQPFRTASLRGTELSTLIQQPDSASNEGSPLWDVRRDNHQSPSLNPGDQVDRARLVDLCGFA</sequence>
<dbReference type="Proteomes" id="UP000245626">
    <property type="component" value="Unassembled WGS sequence"/>
</dbReference>
<keyword evidence="2" id="KW-1185">Reference proteome</keyword>
<evidence type="ECO:0000313" key="2">
    <source>
        <dbReference type="Proteomes" id="UP000245626"/>
    </source>
</evidence>
<organism evidence="1 2">
    <name type="scientific">Violaceomyces palustris</name>
    <dbReference type="NCBI Taxonomy" id="1673888"/>
    <lineage>
        <taxon>Eukaryota</taxon>
        <taxon>Fungi</taxon>
        <taxon>Dikarya</taxon>
        <taxon>Basidiomycota</taxon>
        <taxon>Ustilaginomycotina</taxon>
        <taxon>Ustilaginomycetes</taxon>
        <taxon>Violaceomycetales</taxon>
        <taxon>Violaceomycetaceae</taxon>
        <taxon>Violaceomyces</taxon>
    </lineage>
</organism>
<reference evidence="1 2" key="1">
    <citation type="journal article" date="2018" name="Mol. Biol. Evol.">
        <title>Broad Genomic Sampling Reveals a Smut Pathogenic Ancestry of the Fungal Clade Ustilaginomycotina.</title>
        <authorList>
            <person name="Kijpornyongpan T."/>
            <person name="Mondo S.J."/>
            <person name="Barry K."/>
            <person name="Sandor L."/>
            <person name="Lee J."/>
            <person name="Lipzen A."/>
            <person name="Pangilinan J."/>
            <person name="LaButti K."/>
            <person name="Hainaut M."/>
            <person name="Henrissat B."/>
            <person name="Grigoriev I.V."/>
            <person name="Spatafora J.W."/>
            <person name="Aime M.C."/>
        </authorList>
    </citation>
    <scope>NUCLEOTIDE SEQUENCE [LARGE SCALE GENOMIC DNA]</scope>
    <source>
        <strain evidence="1 2">SA 807</strain>
    </source>
</reference>
<gene>
    <name evidence="1" type="ORF">IE53DRAFT_110211</name>
</gene>
<name>A0ACD0NW75_9BASI</name>
<evidence type="ECO:0000313" key="1">
    <source>
        <dbReference type="EMBL" id="PWN50123.1"/>
    </source>
</evidence>